<gene>
    <name evidence="1" type="ORF">ACFO4E_13690</name>
</gene>
<accession>A0ABV9DW01</accession>
<proteinExistence type="predicted"/>
<keyword evidence="2" id="KW-1185">Reference proteome</keyword>
<dbReference type="PROSITE" id="PS51257">
    <property type="entry name" value="PROKAR_LIPOPROTEIN"/>
    <property type="match status" value="1"/>
</dbReference>
<dbReference type="EMBL" id="JBHSFQ010000011">
    <property type="protein sequence ID" value="MFC4562912.1"/>
    <property type="molecule type" value="Genomic_DNA"/>
</dbReference>
<reference evidence="2" key="1">
    <citation type="journal article" date="2019" name="Int. J. Syst. Evol. Microbiol.">
        <title>The Global Catalogue of Microorganisms (GCM) 10K type strain sequencing project: providing services to taxonomists for standard genome sequencing and annotation.</title>
        <authorList>
            <consortium name="The Broad Institute Genomics Platform"/>
            <consortium name="The Broad Institute Genome Sequencing Center for Infectious Disease"/>
            <person name="Wu L."/>
            <person name="Ma J."/>
        </authorList>
    </citation>
    <scope>NUCLEOTIDE SEQUENCE [LARGE SCALE GENOMIC DNA]</scope>
    <source>
        <strain evidence="2">XZYJ18</strain>
    </source>
</reference>
<organism evidence="1 2">
    <name type="scientific">Nocardiopsis mangrovi</name>
    <dbReference type="NCBI Taxonomy" id="1179818"/>
    <lineage>
        <taxon>Bacteria</taxon>
        <taxon>Bacillati</taxon>
        <taxon>Actinomycetota</taxon>
        <taxon>Actinomycetes</taxon>
        <taxon>Streptosporangiales</taxon>
        <taxon>Nocardiopsidaceae</taxon>
        <taxon>Nocardiopsis</taxon>
    </lineage>
</organism>
<name>A0ABV9DW01_9ACTN</name>
<sequence length="228" mass="23966">MPGTSGRVRFNRGRSGPATAAAAAVALLAAGCGSADSGGGDAPALDARYSEVVPAAQPPAPDGFSPAEVEGVKINAPEDWNIDSTGGRLCMRPPEQDSCGYGSVQVLPHVAKNDENKWPKRGDAFNDAEAGWASAPGECRSAATAEGGTPVTGAEIVSPPNDLTEHADGLKSHHRVWEVTCENDDTFEVRLWFLPDSDVAVYVWSVDSRYAAVYDEVAASMDISDYKK</sequence>
<evidence type="ECO:0008006" key="3">
    <source>
        <dbReference type="Google" id="ProtNLM"/>
    </source>
</evidence>
<dbReference type="Proteomes" id="UP001595923">
    <property type="component" value="Unassembled WGS sequence"/>
</dbReference>
<protein>
    <recommendedName>
        <fullName evidence="3">DUF3558 domain-containing protein</fullName>
    </recommendedName>
</protein>
<comment type="caution">
    <text evidence="1">The sequence shown here is derived from an EMBL/GenBank/DDBJ whole genome shotgun (WGS) entry which is preliminary data.</text>
</comment>
<evidence type="ECO:0000313" key="2">
    <source>
        <dbReference type="Proteomes" id="UP001595923"/>
    </source>
</evidence>
<evidence type="ECO:0000313" key="1">
    <source>
        <dbReference type="EMBL" id="MFC4562912.1"/>
    </source>
</evidence>
<dbReference type="RefSeq" id="WP_378574506.1">
    <property type="nucleotide sequence ID" value="NZ_JBHSFQ010000011.1"/>
</dbReference>